<proteinExistence type="predicted"/>
<dbReference type="SUPFAM" id="SSF55874">
    <property type="entry name" value="ATPase domain of HSP90 chaperone/DNA topoisomerase II/histidine kinase"/>
    <property type="match status" value="1"/>
</dbReference>
<keyword evidence="4" id="KW-0472">Membrane</keyword>
<dbReference type="PANTHER" id="PTHR43065:SF49">
    <property type="entry name" value="HISTIDINE KINASE"/>
    <property type="match status" value="1"/>
</dbReference>
<dbReference type="InterPro" id="IPR003661">
    <property type="entry name" value="HisK_dim/P_dom"/>
</dbReference>
<protein>
    <recommendedName>
        <fullName evidence="2">histidine kinase</fullName>
        <ecNumber evidence="2">2.7.13.3</ecNumber>
    </recommendedName>
</protein>
<feature type="transmembrane region" description="Helical" evidence="4">
    <location>
        <begin position="136"/>
        <end position="157"/>
    </location>
</feature>
<reference evidence="6 7" key="1">
    <citation type="submission" date="2023-09" db="EMBL/GenBank/DDBJ databases">
        <title>Thioclava shenzhenensis sp. nov., a multidrug resistant bacteria-antagonizing species isolated from coastal seawater.</title>
        <authorList>
            <person name="Long M."/>
        </authorList>
    </citation>
    <scope>NUCLEOTIDE SEQUENCE [LARGE SCALE GENOMIC DNA]</scope>
    <source>
        <strain evidence="6 7">FTW29</strain>
    </source>
</reference>
<dbReference type="SMART" id="SM00387">
    <property type="entry name" value="HATPase_c"/>
    <property type="match status" value="1"/>
</dbReference>
<dbReference type="PRINTS" id="PR00344">
    <property type="entry name" value="BCTRLSENSOR"/>
</dbReference>
<keyword evidence="6" id="KW-0067">ATP-binding</keyword>
<evidence type="ECO:0000259" key="5">
    <source>
        <dbReference type="PROSITE" id="PS50109"/>
    </source>
</evidence>
<feature type="transmembrane region" description="Helical" evidence="4">
    <location>
        <begin position="54"/>
        <end position="71"/>
    </location>
</feature>
<keyword evidence="4" id="KW-0812">Transmembrane</keyword>
<dbReference type="Pfam" id="PF02518">
    <property type="entry name" value="HATPase_c"/>
    <property type="match status" value="1"/>
</dbReference>
<comment type="catalytic activity">
    <reaction evidence="1">
        <text>ATP + protein L-histidine = ADP + protein N-phospho-L-histidine.</text>
        <dbReference type="EC" id="2.7.13.3"/>
    </reaction>
</comment>
<evidence type="ECO:0000256" key="4">
    <source>
        <dbReference type="SAM" id="Phobius"/>
    </source>
</evidence>
<dbReference type="EC" id="2.7.13.3" evidence="2"/>
<dbReference type="Pfam" id="PF00512">
    <property type="entry name" value="HisKA"/>
    <property type="match status" value="1"/>
</dbReference>
<keyword evidence="7" id="KW-1185">Reference proteome</keyword>
<dbReference type="InterPro" id="IPR036890">
    <property type="entry name" value="HATPase_C_sf"/>
</dbReference>
<keyword evidence="3" id="KW-0597">Phosphoprotein</keyword>
<feature type="transmembrane region" description="Helical" evidence="4">
    <location>
        <begin position="163"/>
        <end position="185"/>
    </location>
</feature>
<dbReference type="Gene3D" id="1.10.287.130">
    <property type="match status" value="1"/>
</dbReference>
<keyword evidence="4" id="KW-1133">Transmembrane helix</keyword>
<evidence type="ECO:0000313" key="6">
    <source>
        <dbReference type="EMBL" id="WRY33312.1"/>
    </source>
</evidence>
<dbReference type="GO" id="GO:0005524">
    <property type="term" value="F:ATP binding"/>
    <property type="evidence" value="ECO:0007669"/>
    <property type="project" value="UniProtKB-KW"/>
</dbReference>
<evidence type="ECO:0000256" key="2">
    <source>
        <dbReference type="ARBA" id="ARBA00012438"/>
    </source>
</evidence>
<dbReference type="SMART" id="SM00388">
    <property type="entry name" value="HisKA"/>
    <property type="match status" value="1"/>
</dbReference>
<dbReference type="PROSITE" id="PS50109">
    <property type="entry name" value="HIS_KIN"/>
    <property type="match status" value="1"/>
</dbReference>
<dbReference type="CDD" id="cd00082">
    <property type="entry name" value="HisKA"/>
    <property type="match status" value="1"/>
</dbReference>
<keyword evidence="6" id="KW-0547">Nucleotide-binding</keyword>
<feature type="domain" description="Histidine kinase" evidence="5">
    <location>
        <begin position="216"/>
        <end position="438"/>
    </location>
</feature>
<organism evidence="6 7">
    <name type="scientific">Thioclava litoralis</name>
    <dbReference type="NCBI Taxonomy" id="3076557"/>
    <lineage>
        <taxon>Bacteria</taxon>
        <taxon>Pseudomonadati</taxon>
        <taxon>Pseudomonadota</taxon>
        <taxon>Alphaproteobacteria</taxon>
        <taxon>Rhodobacterales</taxon>
        <taxon>Paracoccaceae</taxon>
        <taxon>Thioclava</taxon>
    </lineage>
</organism>
<dbReference type="PANTHER" id="PTHR43065">
    <property type="entry name" value="SENSOR HISTIDINE KINASE"/>
    <property type="match status" value="1"/>
</dbReference>
<feature type="transmembrane region" description="Helical" evidence="4">
    <location>
        <begin position="110"/>
        <end position="129"/>
    </location>
</feature>
<dbReference type="Gene3D" id="3.30.565.10">
    <property type="entry name" value="Histidine kinase-like ATPase, C-terminal domain"/>
    <property type="match status" value="1"/>
</dbReference>
<accession>A0ABZ1DZ85</accession>
<dbReference type="InterPro" id="IPR005467">
    <property type="entry name" value="His_kinase_dom"/>
</dbReference>
<dbReference type="InterPro" id="IPR004358">
    <property type="entry name" value="Sig_transdc_His_kin-like_C"/>
</dbReference>
<sequence>MSSREAGHSIDYRREIDRLMRLEFGSRSELVLRYLAVFNGGLTLHFYLQWTSALLWMPVYFALQALYYVFLRSRAPVCTARDTTIASILFLVLLGWFSWLPALMLLEQDTALRISAAAGLGCLMVFLIRRSDRLKLMIYGEIVMITLILGAVAFLVLPQVPSLSAKSAMLVCCAALIVYFANALLEGRKMRLDAERASERTLQAQKMEAVGQLAGGVAHDFNNILTAIIGNLDLYELTEDRPERDDMVHNAREAAQRAATLVQQLLAYSRKSNLQAEPRDIEVMLERVRVLGARLIPASISLEVINSPRRNWVKVDETLLMTALINLIVNARDAMPKGGRIRISADHRCFESPELMADGYVLPAGNYVELTVADTGTGIPETVLDHVLEPFFTTKPVGKGSGLGLPMVLGFARQSGGGLSLRSSAAGTHVSVYLKEVEAPLNLVANRAA</sequence>
<evidence type="ECO:0000256" key="3">
    <source>
        <dbReference type="ARBA" id="ARBA00022553"/>
    </source>
</evidence>
<feature type="transmembrane region" description="Helical" evidence="4">
    <location>
        <begin position="30"/>
        <end position="48"/>
    </location>
</feature>
<dbReference type="InterPro" id="IPR036097">
    <property type="entry name" value="HisK_dim/P_sf"/>
</dbReference>
<dbReference type="RefSeq" id="WP_406720631.1">
    <property type="nucleotide sequence ID" value="NZ_CP135443.1"/>
</dbReference>
<feature type="transmembrane region" description="Helical" evidence="4">
    <location>
        <begin position="83"/>
        <end position="104"/>
    </location>
</feature>
<dbReference type="InterPro" id="IPR003594">
    <property type="entry name" value="HATPase_dom"/>
</dbReference>
<dbReference type="Proteomes" id="UP001623290">
    <property type="component" value="Chromosome"/>
</dbReference>
<dbReference type="SUPFAM" id="SSF47384">
    <property type="entry name" value="Homodimeric domain of signal transducing histidine kinase"/>
    <property type="match status" value="1"/>
</dbReference>
<name>A0ABZ1DZ85_9RHOB</name>
<evidence type="ECO:0000313" key="7">
    <source>
        <dbReference type="Proteomes" id="UP001623290"/>
    </source>
</evidence>
<gene>
    <name evidence="6" type="ORF">RPE78_11560</name>
</gene>
<dbReference type="EMBL" id="CP135443">
    <property type="protein sequence ID" value="WRY33312.1"/>
    <property type="molecule type" value="Genomic_DNA"/>
</dbReference>
<evidence type="ECO:0000256" key="1">
    <source>
        <dbReference type="ARBA" id="ARBA00000085"/>
    </source>
</evidence>